<protein>
    <submittedName>
        <fullName evidence="5">Helix-turn-helix transcriptional regulator</fullName>
    </submittedName>
</protein>
<dbReference type="PRINTS" id="PR00032">
    <property type="entry name" value="HTHARAC"/>
</dbReference>
<dbReference type="PANTHER" id="PTHR43280:SF28">
    <property type="entry name" value="HTH-TYPE TRANSCRIPTIONAL ACTIVATOR RHAS"/>
    <property type="match status" value="1"/>
</dbReference>
<name>A0ABY2WRT8_9FLAO</name>
<evidence type="ECO:0000256" key="3">
    <source>
        <dbReference type="ARBA" id="ARBA00023163"/>
    </source>
</evidence>
<dbReference type="InterPro" id="IPR018062">
    <property type="entry name" value="HTH_AraC-typ_CS"/>
</dbReference>
<accession>A0ABY2WRT8</accession>
<dbReference type="SMART" id="SM00342">
    <property type="entry name" value="HTH_ARAC"/>
    <property type="match status" value="1"/>
</dbReference>
<sequence>MQRVGQSLHFELLHAGHAELDHRWNYDNVISPFTRMFLVTKGAAMLYHSNHSYELEPGFIYLIPSYVYNRYTCESYHKQYYVSFIVGSETGPSIYDLKKFKYQVAEEPNDRYLFKRLLELHPDRVIYDSEPSAYSAKLAGHLSANEQYARMYPHRYLETNGILTILLSRFIDSGILQEDYRDLHDLRKIQIYIAENLDRHISIAKMARNFNMSSDHFSRTFTKMIGVRPNRYIQERRIERAQMLLLTTSDTVSQVAEKTGYQSLAYFSRAFKKITGKNPNTFRKGRFDF</sequence>
<dbReference type="PROSITE" id="PS01124">
    <property type="entry name" value="HTH_ARAC_FAMILY_2"/>
    <property type="match status" value="1"/>
</dbReference>
<feature type="domain" description="HTH araC/xylS-type" evidence="4">
    <location>
        <begin position="187"/>
        <end position="285"/>
    </location>
</feature>
<dbReference type="Pfam" id="PF12833">
    <property type="entry name" value="HTH_18"/>
    <property type="match status" value="1"/>
</dbReference>
<gene>
    <name evidence="5" type="ORF">FGG15_07350</name>
</gene>
<keyword evidence="1" id="KW-0805">Transcription regulation</keyword>
<comment type="caution">
    <text evidence="5">The sequence shown here is derived from an EMBL/GenBank/DDBJ whole genome shotgun (WGS) entry which is preliminary data.</text>
</comment>
<evidence type="ECO:0000256" key="1">
    <source>
        <dbReference type="ARBA" id="ARBA00023015"/>
    </source>
</evidence>
<dbReference type="InterPro" id="IPR009057">
    <property type="entry name" value="Homeodomain-like_sf"/>
</dbReference>
<dbReference type="SUPFAM" id="SSF46689">
    <property type="entry name" value="Homeodomain-like"/>
    <property type="match status" value="2"/>
</dbReference>
<keyword evidence="6" id="KW-1185">Reference proteome</keyword>
<dbReference type="EMBL" id="VCNI01000001">
    <property type="protein sequence ID" value="TMU57351.1"/>
    <property type="molecule type" value="Genomic_DNA"/>
</dbReference>
<proteinExistence type="predicted"/>
<organism evidence="5 6">
    <name type="scientific">Flagellimonas algicola</name>
    <dbReference type="NCBI Taxonomy" id="2583815"/>
    <lineage>
        <taxon>Bacteria</taxon>
        <taxon>Pseudomonadati</taxon>
        <taxon>Bacteroidota</taxon>
        <taxon>Flavobacteriia</taxon>
        <taxon>Flavobacteriales</taxon>
        <taxon>Flavobacteriaceae</taxon>
        <taxon>Flagellimonas</taxon>
    </lineage>
</organism>
<evidence type="ECO:0000256" key="2">
    <source>
        <dbReference type="ARBA" id="ARBA00023125"/>
    </source>
</evidence>
<dbReference type="Gene3D" id="1.10.10.60">
    <property type="entry name" value="Homeodomain-like"/>
    <property type="match status" value="2"/>
</dbReference>
<dbReference type="RefSeq" id="WP_138834752.1">
    <property type="nucleotide sequence ID" value="NZ_VCNI01000001.1"/>
</dbReference>
<evidence type="ECO:0000259" key="4">
    <source>
        <dbReference type="PROSITE" id="PS01124"/>
    </source>
</evidence>
<evidence type="ECO:0000313" key="6">
    <source>
        <dbReference type="Proteomes" id="UP000751614"/>
    </source>
</evidence>
<dbReference type="PROSITE" id="PS00041">
    <property type="entry name" value="HTH_ARAC_FAMILY_1"/>
    <property type="match status" value="1"/>
</dbReference>
<keyword evidence="2" id="KW-0238">DNA-binding</keyword>
<dbReference type="Proteomes" id="UP000751614">
    <property type="component" value="Unassembled WGS sequence"/>
</dbReference>
<evidence type="ECO:0000313" key="5">
    <source>
        <dbReference type="EMBL" id="TMU57351.1"/>
    </source>
</evidence>
<keyword evidence="3" id="KW-0804">Transcription</keyword>
<dbReference type="InterPro" id="IPR020449">
    <property type="entry name" value="Tscrpt_reg_AraC-type_HTH"/>
</dbReference>
<dbReference type="InterPro" id="IPR018060">
    <property type="entry name" value="HTH_AraC"/>
</dbReference>
<reference evidence="5 6" key="1">
    <citation type="submission" date="2019-05" db="EMBL/GenBank/DDBJ databases">
        <title>Flagellimonas sp. AsT0115, sp. nov., isolated from a marine red algae, Asparagopsis taxiformis.</title>
        <authorList>
            <person name="Kim J."/>
            <person name="Jeong S.E."/>
            <person name="Jeon C.O."/>
        </authorList>
    </citation>
    <scope>NUCLEOTIDE SEQUENCE [LARGE SCALE GENOMIC DNA]</scope>
    <source>
        <strain evidence="5 6">AsT0115</strain>
    </source>
</reference>
<dbReference type="PANTHER" id="PTHR43280">
    <property type="entry name" value="ARAC-FAMILY TRANSCRIPTIONAL REGULATOR"/>
    <property type="match status" value="1"/>
</dbReference>